<comment type="subcellular location">
    <subcellularLocation>
        <location evidence="7">Cell outer membrane</location>
        <topology evidence="7">Lipid-anchor</topology>
    </subcellularLocation>
    <subcellularLocation>
        <location evidence="7">Bacterial flagellum basal body</location>
    </subcellularLocation>
</comment>
<dbReference type="InterPro" id="IPR000527">
    <property type="entry name" value="Flag_Lring"/>
</dbReference>
<dbReference type="HAMAP" id="MF_00415">
    <property type="entry name" value="FlgH"/>
    <property type="match status" value="1"/>
</dbReference>
<evidence type="ECO:0000256" key="6">
    <source>
        <dbReference type="ARBA" id="ARBA00023237"/>
    </source>
</evidence>
<dbReference type="PANTHER" id="PTHR34933:SF1">
    <property type="entry name" value="FLAGELLAR L-RING PROTEIN"/>
    <property type="match status" value="1"/>
</dbReference>
<dbReference type="NCBIfam" id="NF001305">
    <property type="entry name" value="PRK00249.1-5"/>
    <property type="match status" value="1"/>
</dbReference>
<dbReference type="PRINTS" id="PR01008">
    <property type="entry name" value="FLGLRINGFLGH"/>
</dbReference>
<comment type="similarity">
    <text evidence="2 7">Belongs to the FlgH family.</text>
</comment>
<evidence type="ECO:0000313" key="9">
    <source>
        <dbReference type="Proteomes" id="UP000474957"/>
    </source>
</evidence>
<keyword evidence="5 7" id="KW-0975">Bacterial flagellum</keyword>
<comment type="subunit">
    <text evidence="7">The basal body constitutes a major portion of the flagellar organelle and consists of four rings (L,P,S, and M) mounted on a central rod.</text>
</comment>
<keyword evidence="3 7" id="KW-0732">Signal</keyword>
<organism evidence="8 9">
    <name type="scientific">Halovulum marinum</name>
    <dbReference type="NCBI Taxonomy" id="2662447"/>
    <lineage>
        <taxon>Bacteria</taxon>
        <taxon>Pseudomonadati</taxon>
        <taxon>Pseudomonadota</taxon>
        <taxon>Alphaproteobacteria</taxon>
        <taxon>Rhodobacterales</taxon>
        <taxon>Paracoccaceae</taxon>
        <taxon>Halovulum</taxon>
    </lineage>
</organism>
<dbReference type="RefSeq" id="WP_154449227.1">
    <property type="nucleotide sequence ID" value="NZ_WIND01000026.1"/>
</dbReference>
<accession>A0A6L5Z765</accession>
<keyword evidence="8" id="KW-0282">Flagellum</keyword>
<comment type="function">
    <text evidence="1 7">Assembles around the rod to form the L-ring and probably protects the motor/basal body from shearing forces during rotation.</text>
</comment>
<keyword evidence="7" id="KW-0449">Lipoprotein</keyword>
<dbReference type="GO" id="GO:0009427">
    <property type="term" value="C:bacterial-type flagellum basal body, distal rod, L ring"/>
    <property type="evidence" value="ECO:0007669"/>
    <property type="project" value="InterPro"/>
</dbReference>
<dbReference type="AlphaFoldDB" id="A0A6L5Z765"/>
<protein>
    <recommendedName>
        <fullName evidence="7">Flagellar L-ring protein</fullName>
    </recommendedName>
    <alternativeName>
        <fullName evidence="7">Basal body L-ring protein</fullName>
    </alternativeName>
</protein>
<evidence type="ECO:0000313" key="8">
    <source>
        <dbReference type="EMBL" id="MSU91802.1"/>
    </source>
</evidence>
<name>A0A6L5Z765_9RHOB</name>
<evidence type="ECO:0000256" key="7">
    <source>
        <dbReference type="HAMAP-Rule" id="MF_00415"/>
    </source>
</evidence>
<dbReference type="GO" id="GO:0009279">
    <property type="term" value="C:cell outer membrane"/>
    <property type="evidence" value="ECO:0007669"/>
    <property type="project" value="UniProtKB-SubCell"/>
</dbReference>
<evidence type="ECO:0000256" key="1">
    <source>
        <dbReference type="ARBA" id="ARBA00002591"/>
    </source>
</evidence>
<keyword evidence="4 7" id="KW-0472">Membrane</keyword>
<evidence type="ECO:0000256" key="4">
    <source>
        <dbReference type="ARBA" id="ARBA00023136"/>
    </source>
</evidence>
<proteinExistence type="inferred from homology"/>
<evidence type="ECO:0000256" key="5">
    <source>
        <dbReference type="ARBA" id="ARBA00023143"/>
    </source>
</evidence>
<reference evidence="8 9" key="1">
    <citation type="submission" date="2019-10" db="EMBL/GenBank/DDBJ databases">
        <title>Cognatihalovulum marinum gen. nov. sp. nov., a new member of the family Rhodobacteraceae isolated from deep seawater of the Northwest Indian Ocean.</title>
        <authorList>
            <person name="Ruan C."/>
            <person name="Wang J."/>
            <person name="Zheng X."/>
            <person name="Song L."/>
            <person name="Zhu Y."/>
            <person name="Huang Y."/>
            <person name="Lu Z."/>
            <person name="Du W."/>
            <person name="Huang L."/>
            <person name="Dai X."/>
        </authorList>
    </citation>
    <scope>NUCLEOTIDE SEQUENCE [LARGE SCALE GENOMIC DNA]</scope>
    <source>
        <strain evidence="8 9">2CG4</strain>
    </source>
</reference>
<keyword evidence="6 7" id="KW-0998">Cell outer membrane</keyword>
<keyword evidence="8" id="KW-0966">Cell projection</keyword>
<evidence type="ECO:0000256" key="3">
    <source>
        <dbReference type="ARBA" id="ARBA00022729"/>
    </source>
</evidence>
<dbReference type="GO" id="GO:0003774">
    <property type="term" value="F:cytoskeletal motor activity"/>
    <property type="evidence" value="ECO:0007669"/>
    <property type="project" value="InterPro"/>
</dbReference>
<gene>
    <name evidence="7 8" type="primary">flgH</name>
    <name evidence="8" type="ORF">GE300_19690</name>
</gene>
<dbReference type="GO" id="GO:0071973">
    <property type="term" value="P:bacterial-type flagellum-dependent cell motility"/>
    <property type="evidence" value="ECO:0007669"/>
    <property type="project" value="InterPro"/>
</dbReference>
<sequence length="249" mass="26481">MRSLVAPLLLALSTLTACERLENVGKEPAFSPVDSPAQPVSVGVSPARAAIAAAPPVEARFGQERASLWRSGPSSLFGDRRASRGGDILTVLIEIDDEAQIRNSSSRSRAGSDSLAVPQLVGIPQTLDRLLPDGATSSNLADLSSASSSSGEGAVQRNERIALRVAATVVEVLPNGHMVIQGSQEVRVNYELRDLQVAGIVRPEDISRQNTITYDKIAGARIAYGGRGQISDMQQPRYGQQVLDIVLPY</sequence>
<dbReference type="Pfam" id="PF02107">
    <property type="entry name" value="FlgH"/>
    <property type="match status" value="1"/>
</dbReference>
<keyword evidence="8" id="KW-0969">Cilium</keyword>
<dbReference type="PANTHER" id="PTHR34933">
    <property type="entry name" value="FLAGELLAR L-RING PROTEIN"/>
    <property type="match status" value="1"/>
</dbReference>
<keyword evidence="9" id="KW-1185">Reference proteome</keyword>
<dbReference type="EMBL" id="WIND01000026">
    <property type="protein sequence ID" value="MSU91802.1"/>
    <property type="molecule type" value="Genomic_DNA"/>
</dbReference>
<evidence type="ECO:0000256" key="2">
    <source>
        <dbReference type="ARBA" id="ARBA00006929"/>
    </source>
</evidence>
<comment type="caution">
    <text evidence="8">The sequence shown here is derived from an EMBL/GenBank/DDBJ whole genome shotgun (WGS) entry which is preliminary data.</text>
</comment>
<dbReference type="Proteomes" id="UP000474957">
    <property type="component" value="Unassembled WGS sequence"/>
</dbReference>
<dbReference type="PROSITE" id="PS51257">
    <property type="entry name" value="PROKAR_LIPOPROTEIN"/>
    <property type="match status" value="1"/>
</dbReference>